<dbReference type="InterPro" id="IPR057666">
    <property type="entry name" value="DrpA_SLOG"/>
</dbReference>
<name>A0A1G8A820_9MICO</name>
<dbReference type="EMBL" id="LT629692">
    <property type="protein sequence ID" value="SDH17001.1"/>
    <property type="molecule type" value="Genomic_DNA"/>
</dbReference>
<dbReference type="Proteomes" id="UP000199009">
    <property type="component" value="Chromosome I"/>
</dbReference>
<dbReference type="Gene3D" id="1.10.10.10">
    <property type="entry name" value="Winged helix-like DNA-binding domain superfamily/Winged helix DNA-binding domain"/>
    <property type="match status" value="1"/>
</dbReference>
<dbReference type="NCBIfam" id="TIGR00732">
    <property type="entry name" value="dprA"/>
    <property type="match status" value="1"/>
</dbReference>
<comment type="similarity">
    <text evidence="1">Belongs to the DprA/Smf family.</text>
</comment>
<evidence type="ECO:0000313" key="4">
    <source>
        <dbReference type="EMBL" id="SDH17001.1"/>
    </source>
</evidence>
<proteinExistence type="inferred from homology"/>
<feature type="domain" description="Smf/DprA SLOG" evidence="2">
    <location>
        <begin position="114"/>
        <end position="326"/>
    </location>
</feature>
<evidence type="ECO:0000259" key="3">
    <source>
        <dbReference type="Pfam" id="PF17782"/>
    </source>
</evidence>
<evidence type="ECO:0000259" key="2">
    <source>
        <dbReference type="Pfam" id="PF02481"/>
    </source>
</evidence>
<feature type="domain" description="DprA winged helix" evidence="3">
    <location>
        <begin position="346"/>
        <end position="398"/>
    </location>
</feature>
<dbReference type="STRING" id="370764.SAMN04489810_2292"/>
<dbReference type="PANTHER" id="PTHR43022:SF1">
    <property type="entry name" value="PROTEIN SMF"/>
    <property type="match status" value="1"/>
</dbReference>
<dbReference type="Pfam" id="PF02481">
    <property type="entry name" value="DNA_processg_A"/>
    <property type="match status" value="1"/>
</dbReference>
<reference evidence="4 5" key="1">
    <citation type="submission" date="2016-10" db="EMBL/GenBank/DDBJ databases">
        <authorList>
            <person name="de Groot N.N."/>
        </authorList>
    </citation>
    <scope>NUCLEOTIDE SEQUENCE [LARGE SCALE GENOMIC DNA]</scope>
    <source>
        <strain evidence="4 5">DSM 23142</strain>
    </source>
</reference>
<dbReference type="Pfam" id="PF17782">
    <property type="entry name" value="WHD_DprA"/>
    <property type="match status" value="1"/>
</dbReference>
<dbReference type="AlphaFoldDB" id="A0A1G8A820"/>
<dbReference type="GO" id="GO:0009294">
    <property type="term" value="P:DNA-mediated transformation"/>
    <property type="evidence" value="ECO:0007669"/>
    <property type="project" value="InterPro"/>
</dbReference>
<accession>A0A1G8A820</accession>
<dbReference type="InterPro" id="IPR041614">
    <property type="entry name" value="DprA_WH"/>
</dbReference>
<dbReference type="PANTHER" id="PTHR43022">
    <property type="entry name" value="PROTEIN SMF"/>
    <property type="match status" value="1"/>
</dbReference>
<dbReference type="Gene3D" id="3.40.50.450">
    <property type="match status" value="1"/>
</dbReference>
<dbReference type="OrthoDB" id="9785707at2"/>
<organism evidence="4 5">
    <name type="scientific">Microbacterium pygmaeum</name>
    <dbReference type="NCBI Taxonomy" id="370764"/>
    <lineage>
        <taxon>Bacteria</taxon>
        <taxon>Bacillati</taxon>
        <taxon>Actinomycetota</taxon>
        <taxon>Actinomycetes</taxon>
        <taxon>Micrococcales</taxon>
        <taxon>Microbacteriaceae</taxon>
        <taxon>Microbacterium</taxon>
    </lineage>
</organism>
<dbReference type="InterPro" id="IPR036388">
    <property type="entry name" value="WH-like_DNA-bd_sf"/>
</dbReference>
<keyword evidence="5" id="KW-1185">Reference proteome</keyword>
<sequence length="411" mass="42789">MTDILPAPDIARTALAPLVAHALNDELALHVFATAAWSHLAEPGDGVAGRIVGALGPATALHEVVTGGRDGAARNAAELTAQQWKDAVARWRPRWNQRAVLDNLDVARIARIRLLTPEDDRWPAALADLGVHAPLCLWVRGDPGALSLPSPRAAIVGARAATAYGEHVAAELAGELVARGVIVVSGAAYGIDGVAHRVALAAGGVTAALLAGGVERPYPTGHADLIGRIAATGAVASEVPPGSAPTRWRFLQRNRLIAALSEATVVVEAGWRSGSLNTAGHAAALGRPIGAVPGPVTSAASAGCHRLLREFDARCITSADDVLELLGVPTGSTSWLPQTLFDMPDSTGRTDDSTRISDAMSVQSWRRTEDIARRAGMSADDTSAILGLLEIEGVVHRGEAGWRRAPAPRRP</sequence>
<dbReference type="InterPro" id="IPR003488">
    <property type="entry name" value="DprA"/>
</dbReference>
<protein>
    <submittedName>
        <fullName evidence="4">DNA protecting protein DprA</fullName>
    </submittedName>
</protein>
<dbReference type="SUPFAM" id="SSF102405">
    <property type="entry name" value="MCP/YpsA-like"/>
    <property type="match status" value="1"/>
</dbReference>
<dbReference type="RefSeq" id="WP_091490077.1">
    <property type="nucleotide sequence ID" value="NZ_LT629692.1"/>
</dbReference>
<evidence type="ECO:0000313" key="5">
    <source>
        <dbReference type="Proteomes" id="UP000199009"/>
    </source>
</evidence>
<evidence type="ECO:0000256" key="1">
    <source>
        <dbReference type="ARBA" id="ARBA00006525"/>
    </source>
</evidence>
<gene>
    <name evidence="4" type="ORF">SAMN04489810_2292</name>
</gene>